<evidence type="ECO:0000313" key="4">
    <source>
        <dbReference type="Proteomes" id="UP000321638"/>
    </source>
</evidence>
<feature type="domain" description="Glycosyltransferase 2-like" evidence="2">
    <location>
        <begin position="93"/>
        <end position="253"/>
    </location>
</feature>
<feature type="transmembrane region" description="Helical" evidence="1">
    <location>
        <begin position="350"/>
        <end position="372"/>
    </location>
</feature>
<evidence type="ECO:0000313" key="3">
    <source>
        <dbReference type="EMBL" id="TXL71448.1"/>
    </source>
</evidence>
<keyword evidence="4" id="KW-1185">Reference proteome</keyword>
<evidence type="ECO:0000256" key="1">
    <source>
        <dbReference type="SAM" id="Phobius"/>
    </source>
</evidence>
<dbReference type="SUPFAM" id="SSF53448">
    <property type="entry name" value="Nucleotide-diphospho-sugar transferases"/>
    <property type="match status" value="1"/>
</dbReference>
<reference evidence="3 4" key="1">
    <citation type="submission" date="2019-06" db="EMBL/GenBank/DDBJ databases">
        <title>New taxonomy in bacterial strain CC-CFT640, isolated from vineyard.</title>
        <authorList>
            <person name="Lin S.-Y."/>
            <person name="Tsai C.-F."/>
            <person name="Young C.-C."/>
        </authorList>
    </citation>
    <scope>NUCLEOTIDE SEQUENCE [LARGE SCALE GENOMIC DNA]</scope>
    <source>
        <strain evidence="3 4">CC-CFT640</strain>
    </source>
</reference>
<protein>
    <submittedName>
        <fullName evidence="3">Glycosyltransferase</fullName>
    </submittedName>
</protein>
<dbReference type="GO" id="GO:0016740">
    <property type="term" value="F:transferase activity"/>
    <property type="evidence" value="ECO:0007669"/>
    <property type="project" value="UniProtKB-KW"/>
</dbReference>
<name>A0A5C8PDI0_9HYPH</name>
<keyword evidence="1" id="KW-1133">Transmembrane helix</keyword>
<sequence>MPGRCNVPRTSPALAAACRGDTLQATSTISCSFRRTSRKQRCRRSRPACVACDQIVVWLRNGASRVIFIRERQRRPHAPALSPEEPAMSGRVSVLLCTRNRPEKARRCIASILANSYRDFELIVVDQSTDDRTRDAVDGIDDSRLVYIRTTTVGLSRSRNIAVRASRTETILFTDDDCICDADWIGAVVAEYDRDPLLMGVFGRVVAYGTGAPGMFCPCLIERDERQVVDRPVTPYDVLGAGNNMSFRKEVFRRIGLFIETLGAGTWMKSGEDTEFVYRALHNRMRFAYAPGPLVEHDNWLSRAQYPALARGYILGATAVLTAFALRGVRSARRDLARNTRNVLTNKLGAGGVAPALGPLTLGCLMGVRYLLASPPRLQELVQVRPQRLSRDVAAAPLRDLVGDGRG</sequence>
<dbReference type="InterPro" id="IPR001173">
    <property type="entry name" value="Glyco_trans_2-like"/>
</dbReference>
<dbReference type="InterPro" id="IPR050834">
    <property type="entry name" value="Glycosyltransf_2"/>
</dbReference>
<dbReference type="AlphaFoldDB" id="A0A5C8PDI0"/>
<gene>
    <name evidence="3" type="ORF">FHP25_29915</name>
</gene>
<dbReference type="Gene3D" id="3.90.550.10">
    <property type="entry name" value="Spore Coat Polysaccharide Biosynthesis Protein SpsA, Chain A"/>
    <property type="match status" value="1"/>
</dbReference>
<dbReference type="PANTHER" id="PTHR43685">
    <property type="entry name" value="GLYCOSYLTRANSFERASE"/>
    <property type="match status" value="1"/>
</dbReference>
<dbReference type="InterPro" id="IPR029044">
    <property type="entry name" value="Nucleotide-diphossugar_trans"/>
</dbReference>
<dbReference type="EMBL" id="VDUZ01000043">
    <property type="protein sequence ID" value="TXL71448.1"/>
    <property type="molecule type" value="Genomic_DNA"/>
</dbReference>
<keyword evidence="1" id="KW-0472">Membrane</keyword>
<feature type="transmembrane region" description="Helical" evidence="1">
    <location>
        <begin position="312"/>
        <end position="329"/>
    </location>
</feature>
<keyword evidence="1" id="KW-0812">Transmembrane</keyword>
<dbReference type="OrthoDB" id="153025at2"/>
<dbReference type="Proteomes" id="UP000321638">
    <property type="component" value="Unassembled WGS sequence"/>
</dbReference>
<organism evidence="3 4">
    <name type="scientific">Vineibacter terrae</name>
    <dbReference type="NCBI Taxonomy" id="2586908"/>
    <lineage>
        <taxon>Bacteria</taxon>
        <taxon>Pseudomonadati</taxon>
        <taxon>Pseudomonadota</taxon>
        <taxon>Alphaproteobacteria</taxon>
        <taxon>Hyphomicrobiales</taxon>
        <taxon>Vineibacter</taxon>
    </lineage>
</organism>
<evidence type="ECO:0000259" key="2">
    <source>
        <dbReference type="Pfam" id="PF00535"/>
    </source>
</evidence>
<keyword evidence="3" id="KW-0808">Transferase</keyword>
<dbReference type="Pfam" id="PF00535">
    <property type="entry name" value="Glycos_transf_2"/>
    <property type="match status" value="1"/>
</dbReference>
<dbReference type="PANTHER" id="PTHR43685:SF2">
    <property type="entry name" value="GLYCOSYLTRANSFERASE 2-LIKE DOMAIN-CONTAINING PROTEIN"/>
    <property type="match status" value="1"/>
</dbReference>
<comment type="caution">
    <text evidence="3">The sequence shown here is derived from an EMBL/GenBank/DDBJ whole genome shotgun (WGS) entry which is preliminary data.</text>
</comment>
<dbReference type="CDD" id="cd00761">
    <property type="entry name" value="Glyco_tranf_GTA_type"/>
    <property type="match status" value="1"/>
</dbReference>
<accession>A0A5C8PDI0</accession>
<proteinExistence type="predicted"/>